<dbReference type="GO" id="GO:0005829">
    <property type="term" value="C:cytosol"/>
    <property type="evidence" value="ECO:0007669"/>
    <property type="project" value="TreeGrafter"/>
</dbReference>
<dbReference type="SUPFAM" id="SSF54909">
    <property type="entry name" value="Dimeric alpha+beta barrel"/>
    <property type="match status" value="1"/>
</dbReference>
<dbReference type="InterPro" id="IPR019887">
    <property type="entry name" value="Tscrpt_reg_AsnC/Lrp_C"/>
</dbReference>
<dbReference type="SMART" id="SM00344">
    <property type="entry name" value="HTH_ASNC"/>
    <property type="match status" value="1"/>
</dbReference>
<dbReference type="InterPro" id="IPR011008">
    <property type="entry name" value="Dimeric_a/b-barrel"/>
</dbReference>
<dbReference type="AlphaFoldDB" id="A0A7K3MAW9"/>
<dbReference type="InterPro" id="IPR036388">
    <property type="entry name" value="WH-like_DNA-bd_sf"/>
</dbReference>
<proteinExistence type="predicted"/>
<comment type="caution">
    <text evidence="6">The sequence shown here is derived from an EMBL/GenBank/DDBJ whole genome shotgun (WGS) entry which is preliminary data.</text>
</comment>
<keyword evidence="2" id="KW-0238">DNA-binding</keyword>
<dbReference type="PRINTS" id="PR00033">
    <property type="entry name" value="HTHASNC"/>
</dbReference>
<keyword evidence="3" id="KW-0804">Transcription</keyword>
<feature type="region of interest" description="Disordered" evidence="4">
    <location>
        <begin position="171"/>
        <end position="196"/>
    </location>
</feature>
<sequence>MGDRTSQREAHHTWRTGQMSPSALDDIDRSILTELQKDGRLSIRTLAERVHVSRANAYARINRLLSDGVITGFTAEIDAERAGLGTSAYVLLSIQQNTWRDVAAALSALPYIEHFALVGGDFDVLTLVRAPNNAELRHVVFERIQEVPGVRSTRTWLIFDEQDGQGMVWTRRSGASAEAPRDQRSASAGARTDRRS</sequence>
<evidence type="ECO:0000256" key="4">
    <source>
        <dbReference type="SAM" id="MobiDB-lite"/>
    </source>
</evidence>
<dbReference type="InterPro" id="IPR000485">
    <property type="entry name" value="AsnC-type_HTH_dom"/>
</dbReference>
<name>A0A7K3MAW9_9ACTN</name>
<dbReference type="InterPro" id="IPR019888">
    <property type="entry name" value="Tscrpt_reg_AsnC-like"/>
</dbReference>
<evidence type="ECO:0000313" key="7">
    <source>
        <dbReference type="Proteomes" id="UP000460435"/>
    </source>
</evidence>
<feature type="region of interest" description="Disordered" evidence="4">
    <location>
        <begin position="1"/>
        <end position="21"/>
    </location>
</feature>
<evidence type="ECO:0000256" key="2">
    <source>
        <dbReference type="ARBA" id="ARBA00023125"/>
    </source>
</evidence>
<keyword evidence="7" id="KW-1185">Reference proteome</keyword>
<dbReference type="PROSITE" id="PS50956">
    <property type="entry name" value="HTH_ASNC_2"/>
    <property type="match status" value="1"/>
</dbReference>
<gene>
    <name evidence="6" type="ORF">F7O44_25485</name>
</gene>
<reference evidence="6 7" key="1">
    <citation type="submission" date="2019-11" db="EMBL/GenBank/DDBJ databases">
        <authorList>
            <person name="Li X.-J."/>
            <person name="Feng X.-M."/>
        </authorList>
    </citation>
    <scope>NUCLEOTIDE SEQUENCE [LARGE SCALE GENOMIC DNA]</scope>
    <source>
        <strain evidence="6 7">XMNu-373</strain>
    </source>
</reference>
<evidence type="ECO:0000256" key="1">
    <source>
        <dbReference type="ARBA" id="ARBA00023015"/>
    </source>
</evidence>
<feature type="compositionally biased region" description="Basic and acidic residues" evidence="4">
    <location>
        <begin position="1"/>
        <end position="12"/>
    </location>
</feature>
<keyword evidence="1" id="KW-0805">Transcription regulation</keyword>
<dbReference type="Gene3D" id="1.10.10.10">
    <property type="entry name" value="Winged helix-like DNA-binding domain superfamily/Winged helix DNA-binding domain"/>
    <property type="match status" value="1"/>
</dbReference>
<dbReference type="Pfam" id="PF01037">
    <property type="entry name" value="AsnC_trans_reg"/>
    <property type="match status" value="1"/>
</dbReference>
<dbReference type="PANTHER" id="PTHR30154">
    <property type="entry name" value="LEUCINE-RESPONSIVE REGULATORY PROTEIN"/>
    <property type="match status" value="1"/>
</dbReference>
<dbReference type="Gene3D" id="3.30.70.920">
    <property type="match status" value="1"/>
</dbReference>
<organism evidence="6 7">
    <name type="scientific">Phytoactinopolyspora mesophila</name>
    <dbReference type="NCBI Taxonomy" id="2650750"/>
    <lineage>
        <taxon>Bacteria</taxon>
        <taxon>Bacillati</taxon>
        <taxon>Actinomycetota</taxon>
        <taxon>Actinomycetes</taxon>
        <taxon>Jiangellales</taxon>
        <taxon>Jiangellaceae</taxon>
        <taxon>Phytoactinopolyspora</taxon>
    </lineage>
</organism>
<evidence type="ECO:0000259" key="5">
    <source>
        <dbReference type="PROSITE" id="PS50956"/>
    </source>
</evidence>
<evidence type="ECO:0000256" key="3">
    <source>
        <dbReference type="ARBA" id="ARBA00023163"/>
    </source>
</evidence>
<dbReference type="SUPFAM" id="SSF46785">
    <property type="entry name" value="Winged helix' DNA-binding domain"/>
    <property type="match status" value="1"/>
</dbReference>
<dbReference type="InterPro" id="IPR036390">
    <property type="entry name" value="WH_DNA-bd_sf"/>
</dbReference>
<feature type="domain" description="HTH asnC-type" evidence="5">
    <location>
        <begin position="24"/>
        <end position="85"/>
    </location>
</feature>
<dbReference type="GO" id="GO:0043565">
    <property type="term" value="F:sequence-specific DNA binding"/>
    <property type="evidence" value="ECO:0007669"/>
    <property type="project" value="InterPro"/>
</dbReference>
<evidence type="ECO:0000313" key="6">
    <source>
        <dbReference type="EMBL" id="NDL60434.1"/>
    </source>
</evidence>
<dbReference type="PANTHER" id="PTHR30154:SF34">
    <property type="entry name" value="TRANSCRIPTIONAL REGULATOR AZLB"/>
    <property type="match status" value="1"/>
</dbReference>
<protein>
    <submittedName>
        <fullName evidence="6">Winged helix-turn-helix transcriptional regulator</fullName>
    </submittedName>
</protein>
<dbReference type="Pfam" id="PF13412">
    <property type="entry name" value="HTH_24"/>
    <property type="match status" value="1"/>
</dbReference>
<dbReference type="Proteomes" id="UP000460435">
    <property type="component" value="Unassembled WGS sequence"/>
</dbReference>
<dbReference type="EMBL" id="WLZY01000012">
    <property type="protein sequence ID" value="NDL60434.1"/>
    <property type="molecule type" value="Genomic_DNA"/>
</dbReference>
<dbReference type="GO" id="GO:0043200">
    <property type="term" value="P:response to amino acid"/>
    <property type="evidence" value="ECO:0007669"/>
    <property type="project" value="TreeGrafter"/>
</dbReference>
<accession>A0A7K3MAW9</accession>